<dbReference type="Proteomes" id="UP000249819">
    <property type="component" value="Unassembled WGS sequence"/>
</dbReference>
<protein>
    <submittedName>
        <fullName evidence="4">DNA-binding LytR/AlgR family response regulator</fullName>
    </submittedName>
</protein>
<dbReference type="InterPro" id="IPR046947">
    <property type="entry name" value="LytR-like"/>
</dbReference>
<dbReference type="InterPro" id="IPR011006">
    <property type="entry name" value="CheY-like_superfamily"/>
</dbReference>
<accession>A0A327W2K7</accession>
<gene>
    <name evidence="4" type="ORF">CLV59_103447</name>
</gene>
<name>A0A327W2K7_9BACT</name>
<dbReference type="Pfam" id="PF04397">
    <property type="entry name" value="LytTR"/>
    <property type="match status" value="1"/>
</dbReference>
<dbReference type="EMBL" id="QLMA01000003">
    <property type="protein sequence ID" value="RAJ83479.1"/>
    <property type="molecule type" value="Genomic_DNA"/>
</dbReference>
<dbReference type="PANTHER" id="PTHR37299">
    <property type="entry name" value="TRANSCRIPTIONAL REGULATOR-RELATED"/>
    <property type="match status" value="1"/>
</dbReference>
<proteinExistence type="predicted"/>
<evidence type="ECO:0000259" key="2">
    <source>
        <dbReference type="PROSITE" id="PS50110"/>
    </source>
</evidence>
<evidence type="ECO:0000259" key="3">
    <source>
        <dbReference type="PROSITE" id="PS50930"/>
    </source>
</evidence>
<keyword evidence="5" id="KW-1185">Reference proteome</keyword>
<dbReference type="SMART" id="SM00448">
    <property type="entry name" value="REC"/>
    <property type="match status" value="1"/>
</dbReference>
<evidence type="ECO:0000313" key="5">
    <source>
        <dbReference type="Proteomes" id="UP000249819"/>
    </source>
</evidence>
<dbReference type="PROSITE" id="PS50930">
    <property type="entry name" value="HTH_LYTTR"/>
    <property type="match status" value="1"/>
</dbReference>
<keyword evidence="4" id="KW-0238">DNA-binding</keyword>
<dbReference type="InterPro" id="IPR001789">
    <property type="entry name" value="Sig_transdc_resp-reg_receiver"/>
</dbReference>
<comment type="caution">
    <text evidence="4">The sequence shown here is derived from an EMBL/GenBank/DDBJ whole genome shotgun (WGS) entry which is preliminary data.</text>
</comment>
<dbReference type="Pfam" id="PF00072">
    <property type="entry name" value="Response_reg"/>
    <property type="match status" value="1"/>
</dbReference>
<reference evidence="4 5" key="1">
    <citation type="submission" date="2018-06" db="EMBL/GenBank/DDBJ databases">
        <title>Genomic Encyclopedia of Archaeal and Bacterial Type Strains, Phase II (KMG-II): from individual species to whole genera.</title>
        <authorList>
            <person name="Goeker M."/>
        </authorList>
    </citation>
    <scope>NUCLEOTIDE SEQUENCE [LARGE SCALE GENOMIC DNA]</scope>
    <source>
        <strain evidence="4 5">DSM 29821</strain>
    </source>
</reference>
<dbReference type="GO" id="GO:0000156">
    <property type="term" value="F:phosphorelay response regulator activity"/>
    <property type="evidence" value="ECO:0007669"/>
    <property type="project" value="InterPro"/>
</dbReference>
<dbReference type="OrthoDB" id="1646880at2"/>
<evidence type="ECO:0000256" key="1">
    <source>
        <dbReference type="PROSITE-ProRule" id="PRU00169"/>
    </source>
</evidence>
<dbReference type="Gene3D" id="3.40.50.2300">
    <property type="match status" value="1"/>
</dbReference>
<dbReference type="Gene3D" id="2.40.50.1020">
    <property type="entry name" value="LytTr DNA-binding domain"/>
    <property type="match status" value="1"/>
</dbReference>
<dbReference type="AlphaFoldDB" id="A0A327W2K7"/>
<feature type="modified residue" description="4-aspartylphosphate" evidence="1">
    <location>
        <position position="55"/>
    </location>
</feature>
<dbReference type="GO" id="GO:0003677">
    <property type="term" value="F:DNA binding"/>
    <property type="evidence" value="ECO:0007669"/>
    <property type="project" value="UniProtKB-KW"/>
</dbReference>
<dbReference type="InterPro" id="IPR007492">
    <property type="entry name" value="LytTR_DNA-bd_dom"/>
</dbReference>
<organism evidence="4 5">
    <name type="scientific">Chitinophaga dinghuensis</name>
    <dbReference type="NCBI Taxonomy" id="1539050"/>
    <lineage>
        <taxon>Bacteria</taxon>
        <taxon>Pseudomonadati</taxon>
        <taxon>Bacteroidota</taxon>
        <taxon>Chitinophagia</taxon>
        <taxon>Chitinophagales</taxon>
        <taxon>Chitinophagaceae</taxon>
        <taxon>Chitinophaga</taxon>
    </lineage>
</organism>
<keyword evidence="1" id="KW-0597">Phosphoprotein</keyword>
<dbReference type="PANTHER" id="PTHR37299:SF1">
    <property type="entry name" value="STAGE 0 SPORULATION PROTEIN A HOMOLOG"/>
    <property type="match status" value="1"/>
</dbReference>
<feature type="domain" description="Response regulatory" evidence="2">
    <location>
        <begin position="4"/>
        <end position="115"/>
    </location>
</feature>
<feature type="domain" description="HTH LytTR-type" evidence="3">
    <location>
        <begin position="134"/>
        <end position="232"/>
    </location>
</feature>
<dbReference type="RefSeq" id="WP_111592123.1">
    <property type="nucleotide sequence ID" value="NZ_QLMA01000003.1"/>
</dbReference>
<dbReference type="SUPFAM" id="SSF52172">
    <property type="entry name" value="CheY-like"/>
    <property type="match status" value="1"/>
</dbReference>
<dbReference type="PROSITE" id="PS50110">
    <property type="entry name" value="RESPONSE_REGULATORY"/>
    <property type="match status" value="1"/>
</dbReference>
<evidence type="ECO:0000313" key="4">
    <source>
        <dbReference type="EMBL" id="RAJ83479.1"/>
    </source>
</evidence>
<dbReference type="SMART" id="SM00850">
    <property type="entry name" value="LytTR"/>
    <property type="match status" value="1"/>
</dbReference>
<sequence length="233" mass="26744">MKLTAIAIDDEPVALTVIKNHAAMVPFLEMKGYFTNAFEAMEFLNKEKIDLLFLDIKMPDISGLDFLTSMPEPPMTVFTTAYSEHAVKSFELDAIDYLLKPFSLARFIKACNKVHGLWLLKQRQTTVRDVPEYIFIKSGYEQLKIILDDILYLESAGNYVNFVLKDKKIISRLSMQEAIDLLPESMFTRVHRSYIVANNKIERADRNSLYIQHFPVPIGAAFAEAVEELLLRK</sequence>